<sequence>MTKVVGIDVAGSENTWMCSLHLTPSHPSPMAIVPQLISLREIVEYCLNPKNKVKIIVIDAPLSYALNEEKGYRNCETSLRKNLRKAGFNSNFILSSNSLMGVTSRGRQLAEELRERGFSGEIIETIPRYCLAQIASFVGKKAVTDAVNRYKKKSVNVIQHREILWKFWRLSHFWKSSILKPSLTHKKSDGVIDAFVCATIGYLIANNPKAVHLERHVNNIEPIRGFVEGVHVLNYPFTPSAINKFRTQRGVRKEIKTLTSLYY</sequence>
<keyword evidence="2" id="KW-1185">Reference proteome</keyword>
<name>A0ABX1YTM0_9BACL</name>
<dbReference type="Proteomes" id="UP000596857">
    <property type="component" value="Unassembled WGS sequence"/>
</dbReference>
<comment type="caution">
    <text evidence="1">The sequence shown here is derived from an EMBL/GenBank/DDBJ whole genome shotgun (WGS) entry which is preliminary data.</text>
</comment>
<dbReference type="EMBL" id="WHOB01000097">
    <property type="protein sequence ID" value="NOU83909.1"/>
    <property type="molecule type" value="Genomic_DNA"/>
</dbReference>
<dbReference type="InterPro" id="IPR007362">
    <property type="entry name" value="DUF429"/>
</dbReference>
<evidence type="ECO:0000313" key="1">
    <source>
        <dbReference type="EMBL" id="NOU83909.1"/>
    </source>
</evidence>
<accession>A0ABX1YTM0</accession>
<dbReference type="RefSeq" id="WP_171720948.1">
    <property type="nucleotide sequence ID" value="NZ_WHOB01000097.1"/>
</dbReference>
<dbReference type="Pfam" id="PF04250">
    <property type="entry name" value="DUF429"/>
    <property type="match status" value="1"/>
</dbReference>
<proteinExistence type="predicted"/>
<gene>
    <name evidence="1" type="ORF">GC101_34200</name>
</gene>
<evidence type="ECO:0000313" key="2">
    <source>
        <dbReference type="Proteomes" id="UP000596857"/>
    </source>
</evidence>
<protein>
    <submittedName>
        <fullName evidence="1">DUF429 domain-containing protein</fullName>
    </submittedName>
</protein>
<reference evidence="1 2" key="1">
    <citation type="submission" date="2019-10" db="EMBL/GenBank/DDBJ databases">
        <title>Description of Paenibacillus terricola sp. nov.</title>
        <authorList>
            <person name="Carlier A."/>
            <person name="Qi S."/>
        </authorList>
    </citation>
    <scope>NUCLEOTIDE SEQUENCE [LARGE SCALE GENOMIC DNA]</scope>
    <source>
        <strain evidence="1 2">LMG 31459</strain>
    </source>
</reference>
<organism evidence="1 2">
    <name type="scientific">Paenibacillus phytohabitans</name>
    <dbReference type="NCBI Taxonomy" id="2654978"/>
    <lineage>
        <taxon>Bacteria</taxon>
        <taxon>Bacillati</taxon>
        <taxon>Bacillota</taxon>
        <taxon>Bacilli</taxon>
        <taxon>Bacillales</taxon>
        <taxon>Paenibacillaceae</taxon>
        <taxon>Paenibacillus</taxon>
    </lineage>
</organism>